<dbReference type="PATRIC" id="fig|1036673.3.peg.219"/>
<dbReference type="KEGG" id="pms:KNP414_00240"/>
<evidence type="ECO:0000256" key="1">
    <source>
        <dbReference type="ARBA" id="ARBA00004141"/>
    </source>
</evidence>
<evidence type="ECO:0000256" key="6">
    <source>
        <dbReference type="RuleBase" id="RU363058"/>
    </source>
</evidence>
<dbReference type="EMBL" id="CP002869">
    <property type="protein sequence ID" value="AEI38881.1"/>
    <property type="molecule type" value="Genomic_DNA"/>
</dbReference>
<feature type="transmembrane region" description="Helical" evidence="6">
    <location>
        <begin position="174"/>
        <end position="193"/>
    </location>
</feature>
<evidence type="ECO:0000313" key="7">
    <source>
        <dbReference type="EMBL" id="AEI38881.1"/>
    </source>
</evidence>
<dbReference type="PANTHER" id="PTHR11101">
    <property type="entry name" value="PHOSPHATE TRANSPORTER"/>
    <property type="match status" value="1"/>
</dbReference>
<dbReference type="AlphaFoldDB" id="F8FM73"/>
<dbReference type="GO" id="GO:0016020">
    <property type="term" value="C:membrane"/>
    <property type="evidence" value="ECO:0007669"/>
    <property type="project" value="UniProtKB-SubCell"/>
</dbReference>
<feature type="transmembrane region" description="Helical" evidence="6">
    <location>
        <begin position="44"/>
        <end position="64"/>
    </location>
</feature>
<evidence type="ECO:0000256" key="3">
    <source>
        <dbReference type="ARBA" id="ARBA00022692"/>
    </source>
</evidence>
<evidence type="ECO:0000256" key="2">
    <source>
        <dbReference type="ARBA" id="ARBA00022448"/>
    </source>
</evidence>
<comment type="similarity">
    <text evidence="6">Belongs to the inorganic phosphate transporter (PiT) (TC 2.A.20) family.</text>
</comment>
<accession>F8FM73</accession>
<dbReference type="HOGENOM" id="CLU_015355_0_0_9"/>
<feature type="transmembrane region" description="Helical" evidence="6">
    <location>
        <begin position="76"/>
        <end position="96"/>
    </location>
</feature>
<dbReference type="InterPro" id="IPR001204">
    <property type="entry name" value="Phos_transporter"/>
</dbReference>
<comment type="subcellular location">
    <subcellularLocation>
        <location evidence="1 6">Membrane</location>
        <topology evidence="1 6">Multi-pass membrane protein</topology>
    </subcellularLocation>
</comment>
<dbReference type="GO" id="GO:0005315">
    <property type="term" value="F:phosphate transmembrane transporter activity"/>
    <property type="evidence" value="ECO:0007669"/>
    <property type="project" value="InterPro"/>
</dbReference>
<sequence length="364" mass="38143">MVMWVTWIAIGIALFFAANIGASGAAASMGVAYGSGAVSRKMAALSLVAVGVFLGAYLGGGEVVKTLGSGIIPPKLLTVELVIIILLSATLTLFGANLLGIPLSTSEVTVGAVVGVGIAYETVFVQKLLVIVSFWVILPVVAFTLAWGMGHVIRRLERRDARWRGEGEGWWTKGLMWLVLAAGFTEAFSAGMNNVANAVGPLVGAGLLGTEEGIFWGGLFVALGALVLGGKVLETNGKKITRMSLLQGTAISGTGGTLVIISSLYGIPVPLTQITTTAILGMGSAEHGFRLWQKGIVLKILKVWLVSPLLSMTVSFTLVKLFIEPAPYLIVVMVAVLISLIGLKSLYDTEQAERRAMNEEGAGI</sequence>
<reference evidence="7 8" key="2">
    <citation type="journal article" date="2013" name="Genome Announc.">
        <title>Genome Sequence of Growth-Improving Paenibacillus mucilaginosus Strain KNP414.</title>
        <authorList>
            <person name="Lu J.J."/>
            <person name="Wang J.F."/>
            <person name="Hu X.F."/>
        </authorList>
    </citation>
    <scope>NUCLEOTIDE SEQUENCE [LARGE SCALE GENOMIC DNA]</scope>
    <source>
        <strain evidence="7 8">KNP414</strain>
    </source>
</reference>
<feature type="transmembrane region" description="Helical" evidence="6">
    <location>
        <begin position="328"/>
        <end position="347"/>
    </location>
</feature>
<evidence type="ECO:0000256" key="4">
    <source>
        <dbReference type="ARBA" id="ARBA00022989"/>
    </source>
</evidence>
<dbReference type="Pfam" id="PF01384">
    <property type="entry name" value="PHO4"/>
    <property type="match status" value="2"/>
</dbReference>
<feature type="transmembrane region" description="Helical" evidence="6">
    <location>
        <begin position="245"/>
        <end position="265"/>
    </location>
</feature>
<feature type="transmembrane region" description="Helical" evidence="6">
    <location>
        <begin position="213"/>
        <end position="233"/>
    </location>
</feature>
<evidence type="ECO:0000256" key="5">
    <source>
        <dbReference type="ARBA" id="ARBA00023136"/>
    </source>
</evidence>
<keyword evidence="5 6" id="KW-0472">Membrane</keyword>
<proteinExistence type="inferred from homology"/>
<feature type="transmembrane region" description="Helical" evidence="6">
    <location>
        <begin position="128"/>
        <end position="153"/>
    </location>
</feature>
<dbReference type="GO" id="GO:0035435">
    <property type="term" value="P:phosphate ion transmembrane transport"/>
    <property type="evidence" value="ECO:0007669"/>
    <property type="project" value="TreeGrafter"/>
</dbReference>
<protein>
    <recommendedName>
        <fullName evidence="6">Phosphate transporter</fullName>
    </recommendedName>
</protein>
<keyword evidence="6" id="KW-0592">Phosphate transport</keyword>
<dbReference type="PANTHER" id="PTHR11101:SF80">
    <property type="entry name" value="PHOSPHATE TRANSPORTER"/>
    <property type="match status" value="1"/>
</dbReference>
<gene>
    <name evidence="7" type="ordered locus">KNP414_00240</name>
</gene>
<keyword evidence="2 6" id="KW-0813">Transport</keyword>
<name>F8FM73_PAEMK</name>
<reference evidence="8" key="1">
    <citation type="submission" date="2011-06" db="EMBL/GenBank/DDBJ databases">
        <title>Complete genome sequence of Paenibacillus mucilaginosus KNP414.</title>
        <authorList>
            <person name="Wang J."/>
            <person name="Hu S."/>
            <person name="Hu X."/>
            <person name="Zhang B."/>
            <person name="Dong D."/>
            <person name="Zhang S."/>
            <person name="Zhao K."/>
            <person name="Wu D."/>
        </authorList>
    </citation>
    <scope>NUCLEOTIDE SEQUENCE [LARGE SCALE GENOMIC DNA]</scope>
    <source>
        <strain evidence="8">KNP414</strain>
    </source>
</reference>
<keyword evidence="3 6" id="KW-0812">Transmembrane</keyword>
<keyword evidence="4 6" id="KW-1133">Transmembrane helix</keyword>
<dbReference type="Proteomes" id="UP000006620">
    <property type="component" value="Chromosome"/>
</dbReference>
<organism evidence="7 8">
    <name type="scientific">Paenibacillus mucilaginosus (strain KNP414)</name>
    <dbReference type="NCBI Taxonomy" id="1036673"/>
    <lineage>
        <taxon>Bacteria</taxon>
        <taxon>Bacillati</taxon>
        <taxon>Bacillota</taxon>
        <taxon>Bacilli</taxon>
        <taxon>Bacillales</taxon>
        <taxon>Paenibacillaceae</taxon>
        <taxon>Paenibacillus</taxon>
    </lineage>
</organism>
<evidence type="ECO:0000313" key="8">
    <source>
        <dbReference type="Proteomes" id="UP000006620"/>
    </source>
</evidence>